<dbReference type="InterPro" id="IPR012675">
    <property type="entry name" value="Beta-grasp_dom_sf"/>
</dbReference>
<dbReference type="GO" id="GO:0000166">
    <property type="term" value="F:nucleotide binding"/>
    <property type="evidence" value="ECO:0007669"/>
    <property type="project" value="UniProtKB-KW"/>
</dbReference>
<dbReference type="Gene3D" id="3.10.20.30">
    <property type="match status" value="1"/>
</dbReference>
<dbReference type="GO" id="GO:1990133">
    <property type="term" value="C:molybdopterin adenylyltransferase complex"/>
    <property type="evidence" value="ECO:0007669"/>
    <property type="project" value="TreeGrafter"/>
</dbReference>
<dbReference type="InterPro" id="IPR044672">
    <property type="entry name" value="MOCS2A"/>
</dbReference>
<keyword evidence="5" id="KW-1185">Reference proteome</keyword>
<evidence type="ECO:0000256" key="3">
    <source>
        <dbReference type="ARBA" id="ARBA00024247"/>
    </source>
</evidence>
<protein>
    <recommendedName>
        <fullName evidence="3">Molybdopterin synthase sulfur carrier subunit</fullName>
    </recommendedName>
</protein>
<dbReference type="PANTHER" id="PTHR33359">
    <property type="entry name" value="MOLYBDOPTERIN SYNTHASE SULFUR CARRIER SUBUNIT"/>
    <property type="match status" value="1"/>
</dbReference>
<dbReference type="CDD" id="cd00754">
    <property type="entry name" value="Ubl_MoaD"/>
    <property type="match status" value="1"/>
</dbReference>
<dbReference type="PANTHER" id="PTHR33359:SF1">
    <property type="entry name" value="MOLYBDOPTERIN SYNTHASE SULFUR CARRIER SUBUNIT"/>
    <property type="match status" value="1"/>
</dbReference>
<evidence type="ECO:0000313" key="4">
    <source>
        <dbReference type="EMBL" id="SEI52582.1"/>
    </source>
</evidence>
<comment type="similarity">
    <text evidence="2">Belongs to the MoaD family.</text>
</comment>
<evidence type="ECO:0000256" key="1">
    <source>
        <dbReference type="ARBA" id="ARBA00022741"/>
    </source>
</evidence>
<name>A0A1H6RN00_9BACT</name>
<dbReference type="RefSeq" id="WP_090333193.1">
    <property type="nucleotide sequence ID" value="NZ_FNXY01000002.1"/>
</dbReference>
<evidence type="ECO:0000313" key="5">
    <source>
        <dbReference type="Proteomes" id="UP000199532"/>
    </source>
</evidence>
<dbReference type="Pfam" id="PF02597">
    <property type="entry name" value="ThiS"/>
    <property type="match status" value="1"/>
</dbReference>
<dbReference type="SUPFAM" id="SSF54285">
    <property type="entry name" value="MoaD/ThiS"/>
    <property type="match status" value="1"/>
</dbReference>
<dbReference type="Proteomes" id="UP000199532">
    <property type="component" value="Unassembled WGS sequence"/>
</dbReference>
<accession>A0A1H6RN00</accession>
<proteinExistence type="inferred from homology"/>
<dbReference type="GO" id="GO:0006777">
    <property type="term" value="P:Mo-molybdopterin cofactor biosynthetic process"/>
    <property type="evidence" value="ECO:0007669"/>
    <property type="project" value="InterPro"/>
</dbReference>
<dbReference type="OrthoDB" id="598356at2"/>
<dbReference type="InterPro" id="IPR016155">
    <property type="entry name" value="Mopterin_synth/thiamin_S_b"/>
</dbReference>
<dbReference type="EMBL" id="FNXY01000002">
    <property type="protein sequence ID" value="SEI52582.1"/>
    <property type="molecule type" value="Genomic_DNA"/>
</dbReference>
<dbReference type="InterPro" id="IPR003749">
    <property type="entry name" value="ThiS/MoaD-like"/>
</dbReference>
<gene>
    <name evidence="4" type="ORF">SAMN04487995_1143</name>
</gene>
<organism evidence="4 5">
    <name type="scientific">Dyadobacter koreensis</name>
    <dbReference type="NCBI Taxonomy" id="408657"/>
    <lineage>
        <taxon>Bacteria</taxon>
        <taxon>Pseudomonadati</taxon>
        <taxon>Bacteroidota</taxon>
        <taxon>Cytophagia</taxon>
        <taxon>Cytophagales</taxon>
        <taxon>Spirosomataceae</taxon>
        <taxon>Dyadobacter</taxon>
    </lineage>
</organism>
<sequence>MGINILYFGMLAEISGQANEIWTINDGLSVGDLKKLILEKYPAMGEKKFKVAVNQQIADDQTFVSTQSEVALLPPFAGG</sequence>
<reference evidence="4 5" key="1">
    <citation type="submission" date="2016-10" db="EMBL/GenBank/DDBJ databases">
        <authorList>
            <person name="de Groot N.N."/>
        </authorList>
    </citation>
    <scope>NUCLEOTIDE SEQUENCE [LARGE SCALE GENOMIC DNA]</scope>
    <source>
        <strain evidence="4 5">DSM 19938</strain>
    </source>
</reference>
<dbReference type="AlphaFoldDB" id="A0A1H6RN00"/>
<dbReference type="STRING" id="408657.SAMN04487995_1143"/>
<keyword evidence="1" id="KW-0547">Nucleotide-binding</keyword>
<evidence type="ECO:0000256" key="2">
    <source>
        <dbReference type="ARBA" id="ARBA00024200"/>
    </source>
</evidence>